<keyword evidence="1" id="KW-0472">Membrane</keyword>
<feature type="transmembrane region" description="Helical" evidence="1">
    <location>
        <begin position="24"/>
        <end position="41"/>
    </location>
</feature>
<proteinExistence type="predicted"/>
<organism evidence="2">
    <name type="scientific">mine drainage metagenome</name>
    <dbReference type="NCBI Taxonomy" id="410659"/>
    <lineage>
        <taxon>unclassified sequences</taxon>
        <taxon>metagenomes</taxon>
        <taxon>ecological metagenomes</taxon>
    </lineage>
</organism>
<protein>
    <submittedName>
        <fullName evidence="2">Uncharacterized protein</fullName>
    </submittedName>
</protein>
<gene>
    <name evidence="2" type="ORF">GALL_115200</name>
</gene>
<keyword evidence="1" id="KW-0812">Transmembrane</keyword>
<accession>A0A1J5SDI8</accession>
<dbReference type="EMBL" id="MLJW01000044">
    <property type="protein sequence ID" value="OIR06330.1"/>
    <property type="molecule type" value="Genomic_DNA"/>
</dbReference>
<comment type="caution">
    <text evidence="2">The sequence shown here is derived from an EMBL/GenBank/DDBJ whole genome shotgun (WGS) entry which is preliminary data.</text>
</comment>
<evidence type="ECO:0000256" key="1">
    <source>
        <dbReference type="SAM" id="Phobius"/>
    </source>
</evidence>
<feature type="transmembrane region" description="Helical" evidence="1">
    <location>
        <begin position="134"/>
        <end position="156"/>
    </location>
</feature>
<feature type="transmembrane region" description="Helical" evidence="1">
    <location>
        <begin position="77"/>
        <end position="97"/>
    </location>
</feature>
<name>A0A1J5SDI8_9ZZZZ</name>
<evidence type="ECO:0000313" key="2">
    <source>
        <dbReference type="EMBL" id="OIR06330.1"/>
    </source>
</evidence>
<keyword evidence="1" id="KW-1133">Transmembrane helix</keyword>
<reference evidence="2" key="1">
    <citation type="submission" date="2016-10" db="EMBL/GenBank/DDBJ databases">
        <title>Sequence of Gallionella enrichment culture.</title>
        <authorList>
            <person name="Poehlein A."/>
            <person name="Muehling M."/>
            <person name="Daniel R."/>
        </authorList>
    </citation>
    <scope>NUCLEOTIDE SEQUENCE</scope>
</reference>
<feature type="transmembrane region" description="Helical" evidence="1">
    <location>
        <begin position="47"/>
        <end position="70"/>
    </location>
</feature>
<sequence length="168" mass="18280">MQRPAHNTPILALARMHKLARREGTVLLVIAGTFAMLSAIAKDAPGAIAGVAASGTAVLELHGATLLAACRRSNRRFLVASQLTLLATVLVYCAWRTTHPDLERIQPFLTTDMKASIAQLGLTVNQFLLLTNRLTYALVAAVTLLYQGGMACHYYFKQRAFANVLTRD</sequence>
<dbReference type="AlphaFoldDB" id="A0A1J5SDI8"/>